<dbReference type="InterPro" id="IPR006664">
    <property type="entry name" value="OMP_bac"/>
</dbReference>
<proteinExistence type="predicted"/>
<feature type="chain" id="PRO_5020288382" evidence="5">
    <location>
        <begin position="23"/>
        <end position="560"/>
    </location>
</feature>
<dbReference type="Pfam" id="PF00691">
    <property type="entry name" value="OmpA"/>
    <property type="match status" value="1"/>
</dbReference>
<gene>
    <name evidence="7" type="ORF">B0I22_2950</name>
</gene>
<accession>A0A4R8I3T0</accession>
<dbReference type="PANTHER" id="PTHR30329:SF21">
    <property type="entry name" value="LIPOPROTEIN YIAD-RELATED"/>
    <property type="match status" value="1"/>
</dbReference>
<dbReference type="PRINTS" id="PR01021">
    <property type="entry name" value="OMPADOMAIN"/>
</dbReference>
<dbReference type="Gene3D" id="3.30.1330.60">
    <property type="entry name" value="OmpA-like domain"/>
    <property type="match status" value="1"/>
</dbReference>
<dbReference type="EMBL" id="SOEO01000003">
    <property type="protein sequence ID" value="TDX82903.1"/>
    <property type="molecule type" value="Genomic_DNA"/>
</dbReference>
<dbReference type="AlphaFoldDB" id="A0A4R8I3T0"/>
<evidence type="ECO:0000256" key="2">
    <source>
        <dbReference type="ARBA" id="ARBA00023136"/>
    </source>
</evidence>
<dbReference type="InterPro" id="IPR006665">
    <property type="entry name" value="OmpA-like"/>
</dbReference>
<dbReference type="RefSeq" id="WP_133945817.1">
    <property type="nucleotide sequence ID" value="NZ_SOEO01000003.1"/>
</dbReference>
<dbReference type="Proteomes" id="UP000295313">
    <property type="component" value="Unassembled WGS sequence"/>
</dbReference>
<dbReference type="PANTHER" id="PTHR30329">
    <property type="entry name" value="STATOR ELEMENT OF FLAGELLAR MOTOR COMPLEX"/>
    <property type="match status" value="1"/>
</dbReference>
<evidence type="ECO:0000256" key="3">
    <source>
        <dbReference type="ARBA" id="ARBA00023237"/>
    </source>
</evidence>
<dbReference type="SUPFAM" id="SSF49478">
    <property type="entry name" value="Cna protein B-type domain"/>
    <property type="match status" value="2"/>
</dbReference>
<evidence type="ECO:0000256" key="5">
    <source>
        <dbReference type="SAM" id="SignalP"/>
    </source>
</evidence>
<dbReference type="GO" id="GO:0009279">
    <property type="term" value="C:cell outer membrane"/>
    <property type="evidence" value="ECO:0007669"/>
    <property type="project" value="UniProtKB-SubCell"/>
</dbReference>
<evidence type="ECO:0000259" key="6">
    <source>
        <dbReference type="PROSITE" id="PS51123"/>
    </source>
</evidence>
<sequence length="560" mass="63692">MRKLLLILLLSFVQFFSSQLRNSLYDNNQINISLRGGLDFPSYDNQTKYIDYKPNLNLGISADYFFNWIGVGIDADYLQNTPKSSYPTENLYLGNTKLTDPKLTEEKIQRYFFGIGPNFRWILTDQLGLTFKLKGGISNIKGGETALISSAGNNSYHLNFHKGYDEKNVFSGKGELEFNWFFSENIGLNVGGYYLQHFKTKDLVSNGNATGYIPFLANDNRNTIAPANAEIRTSALNHEVHSVGFFAGLTFRFSGRDSGPNYGLSVIARDKETGQILPDTFIELYKNGKRAYFARTNAQGVAFFKNIKPENYEIKGSLYNIDLISSKADKDEFVKNSTIKKEISTDKETFFVKGQVNICNSKNPLRDITIVIKNNESEIYHEVKTNNEGKFYFKAEKNTTYNIYGKKGNYFSQTETVTSKKVDRSNTFFLNLEVCMEETTCGKPINLKNIHYDLDKYFIREDAKAELNKLVQFMKDNPSVKVELASHTDSRASDDYNKTLSQNRANAAVEYLVSRSINKARLKPIGYGETQLLNKCSNGIDCTEPQHQTNRRTEMKVICP</sequence>
<keyword evidence="8" id="KW-1185">Reference proteome</keyword>
<reference evidence="7 8" key="1">
    <citation type="submission" date="2019-03" db="EMBL/GenBank/DDBJ databases">
        <title>Genomic Encyclopedia of Type Strains, Phase III (KMG-III): the genomes of soil and plant-associated and newly described type strains.</title>
        <authorList>
            <person name="Whitman W."/>
        </authorList>
    </citation>
    <scope>NUCLEOTIDE SEQUENCE [LARGE SCALE GENOMIC DNA]</scope>
    <source>
        <strain evidence="7 8">CGMCC 1.12802</strain>
    </source>
</reference>
<dbReference type="InterPro" id="IPR036737">
    <property type="entry name" value="OmpA-like_sf"/>
</dbReference>
<dbReference type="CDD" id="cd07185">
    <property type="entry name" value="OmpA_C-like"/>
    <property type="match status" value="1"/>
</dbReference>
<keyword evidence="3" id="KW-0998">Cell outer membrane</keyword>
<protein>
    <submittedName>
        <fullName evidence="7">OmpA family protein</fullName>
    </submittedName>
</protein>
<evidence type="ECO:0000313" key="8">
    <source>
        <dbReference type="Proteomes" id="UP000295313"/>
    </source>
</evidence>
<dbReference type="InterPro" id="IPR050330">
    <property type="entry name" value="Bact_OuterMem_StrucFunc"/>
</dbReference>
<comment type="subcellular location">
    <subcellularLocation>
        <location evidence="1">Cell outer membrane</location>
    </subcellularLocation>
</comment>
<dbReference type="Gene3D" id="2.60.40.10">
    <property type="entry name" value="Immunoglobulins"/>
    <property type="match status" value="1"/>
</dbReference>
<evidence type="ECO:0000256" key="1">
    <source>
        <dbReference type="ARBA" id="ARBA00004442"/>
    </source>
</evidence>
<name>A0A4R8I3T0_9FLAO</name>
<dbReference type="OrthoDB" id="9782229at2"/>
<comment type="caution">
    <text evidence="7">The sequence shown here is derived from an EMBL/GenBank/DDBJ whole genome shotgun (WGS) entry which is preliminary data.</text>
</comment>
<evidence type="ECO:0000256" key="4">
    <source>
        <dbReference type="PROSITE-ProRule" id="PRU00473"/>
    </source>
</evidence>
<keyword evidence="2 4" id="KW-0472">Membrane</keyword>
<feature type="domain" description="OmpA-like" evidence="6">
    <location>
        <begin position="439"/>
        <end position="560"/>
    </location>
</feature>
<dbReference type="InterPro" id="IPR013783">
    <property type="entry name" value="Ig-like_fold"/>
</dbReference>
<dbReference type="Gene3D" id="2.60.40.1120">
    <property type="entry name" value="Carboxypeptidase-like, regulatory domain"/>
    <property type="match status" value="1"/>
</dbReference>
<evidence type="ECO:0000313" key="7">
    <source>
        <dbReference type="EMBL" id="TDX82903.1"/>
    </source>
</evidence>
<organism evidence="7 8">
    <name type="scientific">Epilithonimonas xixisoli</name>
    <dbReference type="NCBI Taxonomy" id="1476462"/>
    <lineage>
        <taxon>Bacteria</taxon>
        <taxon>Pseudomonadati</taxon>
        <taxon>Bacteroidota</taxon>
        <taxon>Flavobacteriia</taxon>
        <taxon>Flavobacteriales</taxon>
        <taxon>Weeksellaceae</taxon>
        <taxon>Chryseobacterium group</taxon>
        <taxon>Epilithonimonas</taxon>
    </lineage>
</organism>
<keyword evidence="5" id="KW-0732">Signal</keyword>
<feature type="signal peptide" evidence="5">
    <location>
        <begin position="1"/>
        <end position="22"/>
    </location>
</feature>
<dbReference type="SUPFAM" id="SSF103088">
    <property type="entry name" value="OmpA-like"/>
    <property type="match status" value="1"/>
</dbReference>
<dbReference type="PROSITE" id="PS51123">
    <property type="entry name" value="OMPA_2"/>
    <property type="match status" value="1"/>
</dbReference>